<dbReference type="STRING" id="553469.SAMN04487947_0858"/>
<dbReference type="Proteomes" id="UP000198531">
    <property type="component" value="Unassembled WGS sequence"/>
</dbReference>
<accession>A0A1I6GB22</accession>
<dbReference type="InterPro" id="IPR055755">
    <property type="entry name" value="DUF7331"/>
</dbReference>
<dbReference type="AlphaFoldDB" id="A0A1I6GB22"/>
<dbReference type="OrthoDB" id="248370at2157"/>
<dbReference type="EMBL" id="FOYT01000001">
    <property type="protein sequence ID" value="SFR39412.1"/>
    <property type="molecule type" value="Genomic_DNA"/>
</dbReference>
<name>A0A1I6GB22_9EURY</name>
<dbReference type="RefSeq" id="WP_177232525.1">
    <property type="nucleotide sequence ID" value="NZ_FOYT01000001.1"/>
</dbReference>
<sequence>MTSTNDGPEPTDSHRTADRTGLLHAAEGVVIYDRENPSGWIQSADAVSLADRC</sequence>
<dbReference type="Pfam" id="PF24018">
    <property type="entry name" value="DUF7331"/>
    <property type="match status" value="1"/>
</dbReference>
<reference evidence="3" key="1">
    <citation type="submission" date="2016-10" db="EMBL/GenBank/DDBJ databases">
        <authorList>
            <person name="Varghese N."/>
            <person name="Submissions S."/>
        </authorList>
    </citation>
    <scope>NUCLEOTIDE SEQUENCE [LARGE SCALE GENOMIC DNA]</scope>
    <source>
        <strain evidence="3">CGMCC 1.7736</strain>
    </source>
</reference>
<protein>
    <submittedName>
        <fullName evidence="2">Uncharacterized protein</fullName>
    </submittedName>
</protein>
<feature type="region of interest" description="Disordered" evidence="1">
    <location>
        <begin position="1"/>
        <end position="21"/>
    </location>
</feature>
<organism evidence="2 3">
    <name type="scientific">Halogeometricum rufum</name>
    <dbReference type="NCBI Taxonomy" id="553469"/>
    <lineage>
        <taxon>Archaea</taxon>
        <taxon>Methanobacteriati</taxon>
        <taxon>Methanobacteriota</taxon>
        <taxon>Stenosarchaea group</taxon>
        <taxon>Halobacteria</taxon>
        <taxon>Halobacteriales</taxon>
        <taxon>Haloferacaceae</taxon>
        <taxon>Halogeometricum</taxon>
    </lineage>
</organism>
<keyword evidence="3" id="KW-1185">Reference proteome</keyword>
<gene>
    <name evidence="2" type="ORF">SAMN04487947_0858</name>
</gene>
<evidence type="ECO:0000313" key="3">
    <source>
        <dbReference type="Proteomes" id="UP000198531"/>
    </source>
</evidence>
<evidence type="ECO:0000256" key="1">
    <source>
        <dbReference type="SAM" id="MobiDB-lite"/>
    </source>
</evidence>
<proteinExistence type="predicted"/>
<evidence type="ECO:0000313" key="2">
    <source>
        <dbReference type="EMBL" id="SFR39412.1"/>
    </source>
</evidence>